<comment type="caution">
    <text evidence="1">The sequence shown here is derived from an EMBL/GenBank/DDBJ whole genome shotgun (WGS) entry which is preliminary data.</text>
</comment>
<dbReference type="Proteomes" id="UP000627838">
    <property type="component" value="Unassembled WGS sequence"/>
</dbReference>
<name>A0ABR9JIJ5_9ACTN</name>
<dbReference type="EMBL" id="JADBDZ010000001">
    <property type="protein sequence ID" value="MBE1530372.1"/>
    <property type="molecule type" value="Genomic_DNA"/>
</dbReference>
<evidence type="ECO:0000313" key="1">
    <source>
        <dbReference type="EMBL" id="MBE1530372.1"/>
    </source>
</evidence>
<gene>
    <name evidence="1" type="ORF">H4W34_000205</name>
</gene>
<sequence length="327" mass="34226">MTVAVNVYGDDTWTLQADDDQARVVNSRLGVSWPVEAVDDLECLRGSAALGRVANLYGGSALSFFSPRACYFFADGTQCRFCSLAGTAADTPFANRLSAAQVRDAVAAVLGAEPGRINQVMIVGGNERNLDTGFRRHVGLAVAASEAVAAAGMDGQVSVHLVTMPPRDLGAVRELDGVPGLHTGFNLEAWDPATFERIAPGKSNDYGQAAILAALERLVDAVGAYRAHSILIAGLEPPASTLSGAASLAAMGVSPITNVFHSDVHSQIGLSVRPSYRELAEVASGLSELHARHPIRPYWKGCGRNALDFEASHGMFDGAPPALDGAS</sequence>
<protein>
    <recommendedName>
        <fullName evidence="3">Radical SAM protein</fullName>
    </recommendedName>
</protein>
<keyword evidence="2" id="KW-1185">Reference proteome</keyword>
<accession>A0ABR9JIJ5</accession>
<evidence type="ECO:0000313" key="2">
    <source>
        <dbReference type="Proteomes" id="UP000627838"/>
    </source>
</evidence>
<dbReference type="NCBIfam" id="NF045502">
    <property type="entry name" value="variant_rSAM"/>
    <property type="match status" value="1"/>
</dbReference>
<organism evidence="1 2">
    <name type="scientific">Actinomadura algeriensis</name>
    <dbReference type="NCBI Taxonomy" id="1679523"/>
    <lineage>
        <taxon>Bacteria</taxon>
        <taxon>Bacillati</taxon>
        <taxon>Actinomycetota</taxon>
        <taxon>Actinomycetes</taxon>
        <taxon>Streptosporangiales</taxon>
        <taxon>Thermomonosporaceae</taxon>
        <taxon>Actinomadura</taxon>
    </lineage>
</organism>
<evidence type="ECO:0008006" key="3">
    <source>
        <dbReference type="Google" id="ProtNLM"/>
    </source>
</evidence>
<proteinExistence type="predicted"/>
<reference evidence="1 2" key="1">
    <citation type="submission" date="2020-10" db="EMBL/GenBank/DDBJ databases">
        <title>Sequencing the genomes of 1000 actinobacteria strains.</title>
        <authorList>
            <person name="Klenk H.-P."/>
        </authorList>
    </citation>
    <scope>NUCLEOTIDE SEQUENCE [LARGE SCALE GENOMIC DNA]</scope>
    <source>
        <strain evidence="1 2">DSM 46744</strain>
    </source>
</reference>